<comment type="caution">
    <text evidence="2">The sequence shown here is derived from an EMBL/GenBank/DDBJ whole genome shotgun (WGS) entry which is preliminary data.</text>
</comment>
<proteinExistence type="predicted"/>
<gene>
    <name evidence="2" type="ORF">CR159_00665</name>
</gene>
<keyword evidence="1" id="KW-0812">Transmembrane</keyword>
<keyword evidence="3" id="KW-1185">Reference proteome</keyword>
<name>A0A2N4U982_9BURK</name>
<protein>
    <submittedName>
        <fullName evidence="2">Uncharacterized protein</fullName>
    </submittedName>
</protein>
<reference evidence="2 3" key="1">
    <citation type="submission" date="2017-10" db="EMBL/GenBank/DDBJ databases">
        <title>Two draft genome sequences of Pusillimonas sp. strains isolated from a nitrate- and radionuclide-contaminated groundwater in Russia.</title>
        <authorList>
            <person name="Grouzdev D.S."/>
            <person name="Tourova T.P."/>
            <person name="Goeva M.A."/>
            <person name="Babich T.L."/>
            <person name="Sokolova D.S."/>
            <person name="Abdullin R."/>
            <person name="Poltaraus A.B."/>
            <person name="Toshchakov S.V."/>
            <person name="Nazina T.N."/>
        </authorList>
    </citation>
    <scope>NUCLEOTIDE SEQUENCE [LARGE SCALE GENOMIC DNA]</scope>
    <source>
        <strain evidence="2 3">JR1/69-3-13</strain>
    </source>
</reference>
<evidence type="ECO:0000313" key="3">
    <source>
        <dbReference type="Proteomes" id="UP000234190"/>
    </source>
</evidence>
<dbReference type="EMBL" id="PDNW01000001">
    <property type="protein sequence ID" value="PLC51582.1"/>
    <property type="molecule type" value="Genomic_DNA"/>
</dbReference>
<evidence type="ECO:0000313" key="2">
    <source>
        <dbReference type="EMBL" id="PLC51582.1"/>
    </source>
</evidence>
<evidence type="ECO:0000256" key="1">
    <source>
        <dbReference type="SAM" id="Phobius"/>
    </source>
</evidence>
<feature type="transmembrane region" description="Helical" evidence="1">
    <location>
        <begin position="6"/>
        <end position="36"/>
    </location>
</feature>
<keyword evidence="1" id="KW-0472">Membrane</keyword>
<organism evidence="2 3">
    <name type="scientific">Pollutimonas subterranea</name>
    <dbReference type="NCBI Taxonomy" id="2045210"/>
    <lineage>
        <taxon>Bacteria</taxon>
        <taxon>Pseudomonadati</taxon>
        <taxon>Pseudomonadota</taxon>
        <taxon>Betaproteobacteria</taxon>
        <taxon>Burkholderiales</taxon>
        <taxon>Alcaligenaceae</taxon>
        <taxon>Pollutimonas</taxon>
    </lineage>
</organism>
<dbReference type="Proteomes" id="UP000234190">
    <property type="component" value="Unassembled WGS sequence"/>
</dbReference>
<keyword evidence="1" id="KW-1133">Transmembrane helix</keyword>
<accession>A0A2N4U982</accession>
<sequence length="86" mass="9827">MSMPAFMVVLATMFMVVLLVVAAITIIVPIMAWTIYRYRSVVSTLRYDDHAGALYISYWRVIVARIAVDDAWHANGNINIDPRHRC</sequence>
<dbReference type="AlphaFoldDB" id="A0A2N4U982"/>